<evidence type="ECO:0000313" key="5">
    <source>
        <dbReference type="EMBL" id="TWS18202.1"/>
    </source>
</evidence>
<dbReference type="PANTHER" id="PTHR43132">
    <property type="entry name" value="ARSENICAL RESISTANCE OPERON REPRESSOR ARSR-RELATED"/>
    <property type="match status" value="1"/>
</dbReference>
<feature type="domain" description="HTH arsR-type" evidence="4">
    <location>
        <begin position="246"/>
        <end position="332"/>
    </location>
</feature>
<dbReference type="InterPro" id="IPR011991">
    <property type="entry name" value="ArsR-like_HTH"/>
</dbReference>
<dbReference type="GO" id="GO:0003700">
    <property type="term" value="F:DNA-binding transcription factor activity"/>
    <property type="evidence" value="ECO:0007669"/>
    <property type="project" value="InterPro"/>
</dbReference>
<dbReference type="PANTHER" id="PTHR43132:SF6">
    <property type="entry name" value="HTH-TYPE TRANSCRIPTIONAL REPRESSOR CZRA"/>
    <property type="match status" value="1"/>
</dbReference>
<dbReference type="EMBL" id="VIGW01000012">
    <property type="protein sequence ID" value="TWS18202.1"/>
    <property type="molecule type" value="Genomic_DNA"/>
</dbReference>
<dbReference type="RefSeq" id="WP_146563405.1">
    <property type="nucleotide sequence ID" value="NZ_VIGW01000012.1"/>
</dbReference>
<gene>
    <name evidence="5" type="ORF">FK529_17005</name>
</gene>
<proteinExistence type="predicted"/>
<dbReference type="InterPro" id="IPR036388">
    <property type="entry name" value="WH-like_DNA-bd_sf"/>
</dbReference>
<dbReference type="Pfam" id="PF12802">
    <property type="entry name" value="MarR_2"/>
    <property type="match status" value="1"/>
</dbReference>
<accession>A0A5C5R6A4</accession>
<evidence type="ECO:0000256" key="3">
    <source>
        <dbReference type="ARBA" id="ARBA00023163"/>
    </source>
</evidence>
<comment type="caution">
    <text evidence="5">The sequence shown here is derived from an EMBL/GenBank/DDBJ whole genome shotgun (WGS) entry which is preliminary data.</text>
</comment>
<organism evidence="5 6">
    <name type="scientific">Tsukamurella asaccharolytica</name>
    <dbReference type="NCBI Taxonomy" id="2592067"/>
    <lineage>
        <taxon>Bacteria</taxon>
        <taxon>Bacillati</taxon>
        <taxon>Actinomycetota</taxon>
        <taxon>Actinomycetes</taxon>
        <taxon>Mycobacteriales</taxon>
        <taxon>Tsukamurellaceae</taxon>
        <taxon>Tsukamurella</taxon>
    </lineage>
</organism>
<name>A0A5C5R6A4_9ACTN</name>
<keyword evidence="6" id="KW-1185">Reference proteome</keyword>
<reference evidence="5 6" key="1">
    <citation type="submission" date="2019-06" db="EMBL/GenBank/DDBJ databases">
        <title>Tsukamurella conjunctivitidis sp. nov., Tsukamurella assacharolytica sp. nov. and Tsukamurella sputae sp. nov. isolated from patients with conjunctivitis, bacteraemia (lymphoma) and respiratory infection (sputum) in Hong Kong.</title>
        <authorList>
            <person name="Teng J.L.L."/>
            <person name="Lee H.H."/>
            <person name="Fong J.Y.H."/>
            <person name="Fok K.M.N."/>
            <person name="Lau S.K.P."/>
            <person name="Woo P.C.Y."/>
        </authorList>
    </citation>
    <scope>NUCLEOTIDE SEQUENCE [LARGE SCALE GENOMIC DNA]</scope>
    <source>
        <strain evidence="5 6">HKU71</strain>
    </source>
</reference>
<dbReference type="InterPro" id="IPR001845">
    <property type="entry name" value="HTH_ArsR_DNA-bd_dom"/>
</dbReference>
<evidence type="ECO:0000313" key="6">
    <source>
        <dbReference type="Proteomes" id="UP000317291"/>
    </source>
</evidence>
<dbReference type="GO" id="GO:0003677">
    <property type="term" value="F:DNA binding"/>
    <property type="evidence" value="ECO:0007669"/>
    <property type="project" value="UniProtKB-KW"/>
</dbReference>
<dbReference type="InterPro" id="IPR036390">
    <property type="entry name" value="WH_DNA-bd_sf"/>
</dbReference>
<dbReference type="InterPro" id="IPR000835">
    <property type="entry name" value="HTH_MarR-typ"/>
</dbReference>
<sequence length="332" mass="36292">MLTYVLDVRDLSDVRFVLAPMNETSLSLFHLNTTHRSSAHLRRWRSNAQAQRDRYDHRLVSALVAPSGKAIPDFLTPMPPLGDSRPSLDEGLAAIAATDPALIHAQLDELREGGEPSPALARLLDDPERAGPRIAAALERYHRVVIAPIWPSVNRILESDVTFRGRELAIGGPTQLFASLNPNLTWDRDGRLRLDLAYARGSGEYASAGRGLTLIPSVFLTRLVSAHSPETATPHAGYPARGSATLMESMREVPPGALRRLIGGAKADVLHALDEPVAVSELARRLEVTPSAASQSLRVLHENGLVDRARSGREVLYRRTPDGDRLVRGHRA</sequence>
<dbReference type="PROSITE" id="PS50987">
    <property type="entry name" value="HTH_ARSR_2"/>
    <property type="match status" value="1"/>
</dbReference>
<dbReference type="Proteomes" id="UP000317291">
    <property type="component" value="Unassembled WGS sequence"/>
</dbReference>
<dbReference type="SMART" id="SM00418">
    <property type="entry name" value="HTH_ARSR"/>
    <property type="match status" value="1"/>
</dbReference>
<keyword evidence="1" id="KW-0805">Transcription regulation</keyword>
<dbReference type="CDD" id="cd00090">
    <property type="entry name" value="HTH_ARSR"/>
    <property type="match status" value="1"/>
</dbReference>
<keyword evidence="3" id="KW-0804">Transcription</keyword>
<evidence type="ECO:0000256" key="2">
    <source>
        <dbReference type="ARBA" id="ARBA00023125"/>
    </source>
</evidence>
<dbReference type="AlphaFoldDB" id="A0A5C5R6A4"/>
<dbReference type="InterPro" id="IPR051011">
    <property type="entry name" value="Metal_resp_trans_reg"/>
</dbReference>
<keyword evidence="2" id="KW-0238">DNA-binding</keyword>
<protein>
    <submittedName>
        <fullName evidence="5">Helix-turn-helix transcriptional regulator</fullName>
    </submittedName>
</protein>
<dbReference type="SUPFAM" id="SSF46785">
    <property type="entry name" value="Winged helix' DNA-binding domain"/>
    <property type="match status" value="1"/>
</dbReference>
<dbReference type="Gene3D" id="1.10.10.10">
    <property type="entry name" value="Winged helix-like DNA-binding domain superfamily/Winged helix DNA-binding domain"/>
    <property type="match status" value="1"/>
</dbReference>
<dbReference type="OrthoDB" id="3460651at2"/>
<evidence type="ECO:0000256" key="1">
    <source>
        <dbReference type="ARBA" id="ARBA00023015"/>
    </source>
</evidence>
<evidence type="ECO:0000259" key="4">
    <source>
        <dbReference type="PROSITE" id="PS50987"/>
    </source>
</evidence>